<dbReference type="GO" id="GO:0043683">
    <property type="term" value="P:type IV pilus assembly"/>
    <property type="evidence" value="ECO:0007669"/>
    <property type="project" value="InterPro"/>
</dbReference>
<accession>A0A6I2UGE1</accession>
<dbReference type="Gene3D" id="3.30.70.60">
    <property type="match status" value="1"/>
</dbReference>
<gene>
    <name evidence="3" type="primary">pilO</name>
    <name evidence="3" type="ORF">FYJ84_04515</name>
</gene>
<protein>
    <submittedName>
        <fullName evidence="3">Type 4a pilus biogenesis protein PilO</fullName>
    </submittedName>
</protein>
<dbReference type="GeneID" id="96778168"/>
<feature type="coiled-coil region" evidence="1">
    <location>
        <begin position="28"/>
        <end position="58"/>
    </location>
</feature>
<proteinExistence type="predicted"/>
<dbReference type="Proteomes" id="UP000433181">
    <property type="component" value="Unassembled WGS sequence"/>
</dbReference>
<comment type="caution">
    <text evidence="3">The sequence shown here is derived from an EMBL/GenBank/DDBJ whole genome shotgun (WGS) entry which is preliminary data.</text>
</comment>
<dbReference type="GO" id="GO:0043107">
    <property type="term" value="P:type IV pilus-dependent motility"/>
    <property type="evidence" value="ECO:0007669"/>
    <property type="project" value="InterPro"/>
</dbReference>
<name>A0A6I2UGE1_9FIRM</name>
<dbReference type="InterPro" id="IPR007445">
    <property type="entry name" value="PilO"/>
</dbReference>
<dbReference type="Pfam" id="PF04350">
    <property type="entry name" value="PilO"/>
    <property type="match status" value="1"/>
</dbReference>
<evidence type="ECO:0000313" key="3">
    <source>
        <dbReference type="EMBL" id="MSU08251.1"/>
    </source>
</evidence>
<dbReference type="RefSeq" id="WP_154406418.1">
    <property type="nucleotide sequence ID" value="NZ_VUNR01000006.1"/>
</dbReference>
<dbReference type="InterPro" id="IPR014717">
    <property type="entry name" value="Transl_elong_EF1B/ribsomal_bS6"/>
</dbReference>
<reference evidence="3 4" key="1">
    <citation type="submission" date="2019-08" db="EMBL/GenBank/DDBJ databases">
        <title>In-depth cultivation of the pig gut microbiome towards novel bacterial diversity and tailored functional studies.</title>
        <authorList>
            <person name="Wylensek D."/>
            <person name="Hitch T.C.A."/>
            <person name="Clavel T."/>
        </authorList>
    </citation>
    <scope>NUCLEOTIDE SEQUENCE [LARGE SCALE GENOMIC DNA]</scope>
    <source>
        <strain evidence="3 4">WCA-693-APC-5D-A</strain>
    </source>
</reference>
<feature type="signal peptide" evidence="2">
    <location>
        <begin position="1"/>
        <end position="31"/>
    </location>
</feature>
<keyword evidence="2" id="KW-0732">Signal</keyword>
<feature type="chain" id="PRO_5026216229" evidence="2">
    <location>
        <begin position="32"/>
        <end position="175"/>
    </location>
</feature>
<keyword evidence="1" id="KW-0175">Coiled coil</keyword>
<evidence type="ECO:0000313" key="4">
    <source>
        <dbReference type="Proteomes" id="UP000433181"/>
    </source>
</evidence>
<keyword evidence="4" id="KW-1185">Reference proteome</keyword>
<evidence type="ECO:0000256" key="1">
    <source>
        <dbReference type="SAM" id="Coils"/>
    </source>
</evidence>
<evidence type="ECO:0000256" key="2">
    <source>
        <dbReference type="SAM" id="SignalP"/>
    </source>
</evidence>
<sequence>MMQKWKCRGFAAASCLLLALWAAMMWQGAGAVQELEEQEQSLHQMQEEYAALERLQEEHPDVEKYQLEVEMEKKRVAALLPDEMQTGVFLQELKAASDRTGMVLCELVPEEAQEENGLLSMPVRVNLQGDYFSLVRFLRALQNGSRFMQVVAMDVASKGDFLDCRLQFKIFSEKL</sequence>
<dbReference type="EMBL" id="VUNR01000006">
    <property type="protein sequence ID" value="MSU08251.1"/>
    <property type="molecule type" value="Genomic_DNA"/>
</dbReference>
<dbReference type="AlphaFoldDB" id="A0A6I2UGE1"/>
<organism evidence="3 4">
    <name type="scientific">Anaerovibrio slackiae</name>
    <dbReference type="NCBI Taxonomy" id="2652309"/>
    <lineage>
        <taxon>Bacteria</taxon>
        <taxon>Bacillati</taxon>
        <taxon>Bacillota</taxon>
        <taxon>Negativicutes</taxon>
        <taxon>Selenomonadales</taxon>
        <taxon>Selenomonadaceae</taxon>
        <taxon>Anaerovibrio</taxon>
    </lineage>
</organism>